<dbReference type="EMBL" id="MTEJ01000171">
    <property type="protein sequence ID" value="OQX08591.1"/>
    <property type="molecule type" value="Genomic_DNA"/>
</dbReference>
<accession>A0A1Y1QLH3</accession>
<evidence type="ECO:0000313" key="3">
    <source>
        <dbReference type="EMBL" id="OQX08591.1"/>
    </source>
</evidence>
<evidence type="ECO:0000256" key="2">
    <source>
        <dbReference type="SAM" id="SignalP"/>
    </source>
</evidence>
<dbReference type="PROSITE" id="PS51257">
    <property type="entry name" value="PROKAR_LIPOPROTEIN"/>
    <property type="match status" value="1"/>
</dbReference>
<feature type="region of interest" description="Disordered" evidence="1">
    <location>
        <begin position="33"/>
        <end position="77"/>
    </location>
</feature>
<proteinExistence type="predicted"/>
<evidence type="ECO:0000256" key="1">
    <source>
        <dbReference type="SAM" id="MobiDB-lite"/>
    </source>
</evidence>
<reference evidence="3 4" key="1">
    <citation type="submission" date="2017-01" db="EMBL/GenBank/DDBJ databases">
        <title>Novel large sulfur bacteria in the metagenomes of groundwater-fed chemosynthetic microbial mats in the Lake Huron basin.</title>
        <authorList>
            <person name="Sharrar A.M."/>
            <person name="Flood B.E."/>
            <person name="Bailey J.V."/>
            <person name="Jones D.S."/>
            <person name="Biddanda B."/>
            <person name="Ruberg S.A."/>
            <person name="Marcus D.N."/>
            <person name="Dick G.J."/>
        </authorList>
    </citation>
    <scope>NUCLEOTIDE SEQUENCE [LARGE SCALE GENOMIC DNA]</scope>
    <source>
        <strain evidence="3">A8</strain>
    </source>
</reference>
<dbReference type="Proteomes" id="UP000192491">
    <property type="component" value="Unassembled WGS sequence"/>
</dbReference>
<feature type="compositionally biased region" description="Basic and acidic residues" evidence="1">
    <location>
        <begin position="51"/>
        <end position="71"/>
    </location>
</feature>
<feature type="chain" id="PRO_5013299338" description="Low-complexity protein" evidence="2">
    <location>
        <begin position="24"/>
        <end position="77"/>
    </location>
</feature>
<dbReference type="AlphaFoldDB" id="A0A1Y1QLH3"/>
<name>A0A1Y1QLH3_9GAMM</name>
<gene>
    <name evidence="3" type="ORF">BWK73_25085</name>
</gene>
<organism evidence="3 4">
    <name type="scientific">Thiothrix lacustris</name>
    <dbReference type="NCBI Taxonomy" id="525917"/>
    <lineage>
        <taxon>Bacteria</taxon>
        <taxon>Pseudomonadati</taxon>
        <taxon>Pseudomonadota</taxon>
        <taxon>Gammaproteobacteria</taxon>
        <taxon>Thiotrichales</taxon>
        <taxon>Thiotrichaceae</taxon>
        <taxon>Thiothrix</taxon>
    </lineage>
</organism>
<keyword evidence="2" id="KW-0732">Signal</keyword>
<protein>
    <recommendedName>
        <fullName evidence="5">Low-complexity protein</fullName>
    </recommendedName>
</protein>
<comment type="caution">
    <text evidence="3">The sequence shown here is derived from an EMBL/GenBank/DDBJ whole genome shotgun (WGS) entry which is preliminary data.</text>
</comment>
<evidence type="ECO:0000313" key="4">
    <source>
        <dbReference type="Proteomes" id="UP000192491"/>
    </source>
</evidence>
<sequence length="77" mass="7466">MKSNKFSLALSVGTVLVAGAALAGCSNNPFSAEKSADTTTHAKPADASCGAKKDGSCGAKKDGSCGAKKDGSCGAKK</sequence>
<evidence type="ECO:0008006" key="5">
    <source>
        <dbReference type="Google" id="ProtNLM"/>
    </source>
</evidence>
<feature type="signal peptide" evidence="2">
    <location>
        <begin position="1"/>
        <end position="23"/>
    </location>
</feature>